<sequence length="246" mass="26846">MADAGQMNTQGIDAVAARFLARATAGDALIVGLTGSVASGKSTLAGHVARHLSSAGHTSETVSTDGFLFPNSVLEACELTNRKGFPETYDRAAMATAIRAVRSGPARFPGYSHETFDIDPALAREIARPDVLILEGLGLPVPGGPERGAGEPDLLVYLDADIADLETWYVERFVRFWEAAEHDPTSFYARFRHMTLDELKVFALKVWNDINRPNLDNHILPMRDHADIVVKKDAGHAVRIVEDRRA</sequence>
<dbReference type="GO" id="GO:0015937">
    <property type="term" value="P:coenzyme A biosynthetic process"/>
    <property type="evidence" value="ECO:0007669"/>
    <property type="project" value="UniProtKB-UniPathway"/>
</dbReference>
<protein>
    <submittedName>
        <fullName evidence="2">Type I pantothenate kinase</fullName>
        <ecNumber evidence="2">2.7.1.33</ecNumber>
    </submittedName>
</protein>
<dbReference type="RefSeq" id="WP_119376949.1">
    <property type="nucleotide sequence ID" value="NZ_QWFX01000013.1"/>
</dbReference>
<keyword evidence="2" id="KW-0418">Kinase</keyword>
<keyword evidence="2" id="KW-0808">Transferase</keyword>
<reference evidence="2 3" key="1">
    <citation type="submission" date="2018-08" db="EMBL/GenBank/DDBJ databases">
        <title>Henriciella mobilis sp. nov., isolated from seawater.</title>
        <authorList>
            <person name="Cheng H."/>
            <person name="Wu Y.-H."/>
            <person name="Xu X.-W."/>
            <person name="Guo L.-L."/>
        </authorList>
    </citation>
    <scope>NUCLEOTIDE SEQUENCE [LARGE SCALE GENOMIC DNA]</scope>
    <source>
        <strain evidence="2 3">JN25</strain>
    </source>
</reference>
<name>A0A399RCJ0_9PROT</name>
<evidence type="ECO:0000313" key="3">
    <source>
        <dbReference type="Proteomes" id="UP000266385"/>
    </source>
</evidence>
<dbReference type="EC" id="2.7.1.33" evidence="2"/>
<evidence type="ECO:0000313" key="2">
    <source>
        <dbReference type="EMBL" id="RIJ28413.1"/>
    </source>
</evidence>
<gene>
    <name evidence="2" type="ORF">D1223_13580</name>
</gene>
<feature type="domain" description="Phosphoribulokinase/uridine kinase" evidence="1">
    <location>
        <begin position="30"/>
        <end position="162"/>
    </location>
</feature>
<proteinExistence type="predicted"/>
<dbReference type="UniPathway" id="UPA00241">
    <property type="reaction ID" value="UER00352"/>
</dbReference>
<dbReference type="Pfam" id="PF00485">
    <property type="entry name" value="PRK"/>
    <property type="match status" value="1"/>
</dbReference>
<dbReference type="OrthoDB" id="1550976at2"/>
<dbReference type="AlphaFoldDB" id="A0A399RCJ0"/>
<keyword evidence="3" id="KW-1185">Reference proteome</keyword>
<accession>A0A399RCJ0</accession>
<organism evidence="2 3">
    <name type="scientific">Henriciella mobilis</name>
    <dbReference type="NCBI Taxonomy" id="2305467"/>
    <lineage>
        <taxon>Bacteria</taxon>
        <taxon>Pseudomonadati</taxon>
        <taxon>Pseudomonadota</taxon>
        <taxon>Alphaproteobacteria</taxon>
        <taxon>Hyphomonadales</taxon>
        <taxon>Hyphomonadaceae</taxon>
        <taxon>Henriciella</taxon>
    </lineage>
</organism>
<dbReference type="EMBL" id="QWFX01000013">
    <property type="protein sequence ID" value="RIJ28413.1"/>
    <property type="molecule type" value="Genomic_DNA"/>
</dbReference>
<dbReference type="Gene3D" id="3.40.50.300">
    <property type="entry name" value="P-loop containing nucleotide triphosphate hydrolases"/>
    <property type="match status" value="1"/>
</dbReference>
<comment type="caution">
    <text evidence="2">The sequence shown here is derived from an EMBL/GenBank/DDBJ whole genome shotgun (WGS) entry which is preliminary data.</text>
</comment>
<dbReference type="InterPro" id="IPR027417">
    <property type="entry name" value="P-loop_NTPase"/>
</dbReference>
<evidence type="ECO:0000259" key="1">
    <source>
        <dbReference type="Pfam" id="PF00485"/>
    </source>
</evidence>
<dbReference type="InterPro" id="IPR006083">
    <property type="entry name" value="PRK/URK"/>
</dbReference>
<dbReference type="SUPFAM" id="SSF52540">
    <property type="entry name" value="P-loop containing nucleoside triphosphate hydrolases"/>
    <property type="match status" value="1"/>
</dbReference>
<dbReference type="GO" id="GO:0004594">
    <property type="term" value="F:pantothenate kinase activity"/>
    <property type="evidence" value="ECO:0007669"/>
    <property type="project" value="UniProtKB-EC"/>
</dbReference>
<dbReference type="Proteomes" id="UP000266385">
    <property type="component" value="Unassembled WGS sequence"/>
</dbReference>
<dbReference type="GO" id="GO:0005524">
    <property type="term" value="F:ATP binding"/>
    <property type="evidence" value="ECO:0007669"/>
    <property type="project" value="InterPro"/>
</dbReference>